<organism evidence="1 2">
    <name type="scientific">Coptis chinensis</name>
    <dbReference type="NCBI Taxonomy" id="261450"/>
    <lineage>
        <taxon>Eukaryota</taxon>
        <taxon>Viridiplantae</taxon>
        <taxon>Streptophyta</taxon>
        <taxon>Embryophyta</taxon>
        <taxon>Tracheophyta</taxon>
        <taxon>Spermatophyta</taxon>
        <taxon>Magnoliopsida</taxon>
        <taxon>Ranunculales</taxon>
        <taxon>Ranunculaceae</taxon>
        <taxon>Coptidoideae</taxon>
        <taxon>Coptis</taxon>
    </lineage>
</organism>
<accession>A0A835IZF0</accession>
<dbReference type="InterPro" id="IPR040442">
    <property type="entry name" value="Pyrv_kinase-like_dom_sf"/>
</dbReference>
<dbReference type="Proteomes" id="UP000631114">
    <property type="component" value="Unassembled WGS sequence"/>
</dbReference>
<sequence length="111" mass="12102">MFAYDQLRVLISLGDPEYHQQTLANLKLAVKSTKKLYAGSEILIFILLSGHVGYSGTEFQVVNVTEDAISLVADGFVVLTPNRDQKSTSELLPINFDGLAKAVKKGDAMTL</sequence>
<dbReference type="EMBL" id="JADFTS010000001">
    <property type="protein sequence ID" value="KAF9626298.1"/>
    <property type="molecule type" value="Genomic_DNA"/>
</dbReference>
<protein>
    <submittedName>
        <fullName evidence="1">Uncharacterized protein</fullName>
    </submittedName>
</protein>
<keyword evidence="2" id="KW-1185">Reference proteome</keyword>
<dbReference type="Gene3D" id="2.40.33.10">
    <property type="entry name" value="PK beta-barrel domain-like"/>
    <property type="match status" value="1"/>
</dbReference>
<dbReference type="GO" id="GO:0004743">
    <property type="term" value="F:pyruvate kinase activity"/>
    <property type="evidence" value="ECO:0007669"/>
    <property type="project" value="InterPro"/>
</dbReference>
<name>A0A835IZF0_9MAGN</name>
<evidence type="ECO:0000313" key="2">
    <source>
        <dbReference type="Proteomes" id="UP000631114"/>
    </source>
</evidence>
<gene>
    <name evidence="1" type="ORF">IFM89_032147</name>
</gene>
<comment type="caution">
    <text evidence="1">The sequence shown here is derived from an EMBL/GenBank/DDBJ whole genome shotgun (WGS) entry which is preliminary data.</text>
</comment>
<dbReference type="Gene3D" id="3.20.20.60">
    <property type="entry name" value="Phosphoenolpyruvate-binding domains"/>
    <property type="match status" value="1"/>
</dbReference>
<dbReference type="InterPro" id="IPR015806">
    <property type="entry name" value="Pyrv_Knase_insert_dom_sf"/>
</dbReference>
<dbReference type="AlphaFoldDB" id="A0A835IZF0"/>
<reference evidence="1 2" key="1">
    <citation type="submission" date="2020-10" db="EMBL/GenBank/DDBJ databases">
        <title>The Coptis chinensis genome and diversification of protoberbering-type alkaloids.</title>
        <authorList>
            <person name="Wang B."/>
            <person name="Shu S."/>
            <person name="Song C."/>
            <person name="Liu Y."/>
        </authorList>
    </citation>
    <scope>NUCLEOTIDE SEQUENCE [LARGE SCALE GENOMIC DNA]</scope>
    <source>
        <strain evidence="1">HL-2020</strain>
        <tissue evidence="1">Leaf</tissue>
    </source>
</reference>
<proteinExistence type="predicted"/>
<dbReference type="OrthoDB" id="108365at2759"/>
<evidence type="ECO:0000313" key="1">
    <source>
        <dbReference type="EMBL" id="KAF9626298.1"/>
    </source>
</evidence>